<dbReference type="AlphaFoldDB" id="A0A8K0W9Y8"/>
<evidence type="ECO:0000313" key="4">
    <source>
        <dbReference type="Proteomes" id="UP000813427"/>
    </source>
</evidence>
<organism evidence="3 4">
    <name type="scientific">Fusarium tricinctum</name>
    <dbReference type="NCBI Taxonomy" id="61284"/>
    <lineage>
        <taxon>Eukaryota</taxon>
        <taxon>Fungi</taxon>
        <taxon>Dikarya</taxon>
        <taxon>Ascomycota</taxon>
        <taxon>Pezizomycotina</taxon>
        <taxon>Sordariomycetes</taxon>
        <taxon>Hypocreomycetidae</taxon>
        <taxon>Hypocreales</taxon>
        <taxon>Nectriaceae</taxon>
        <taxon>Fusarium</taxon>
        <taxon>Fusarium tricinctum species complex</taxon>
    </lineage>
</organism>
<accession>A0A8K0W9Y8</accession>
<evidence type="ECO:0000259" key="2">
    <source>
        <dbReference type="Pfam" id="PF10342"/>
    </source>
</evidence>
<keyword evidence="4" id="KW-1185">Reference proteome</keyword>
<keyword evidence="1" id="KW-0732">Signal</keyword>
<proteinExistence type="predicted"/>
<feature type="domain" description="Yeast cell wall synthesis Kre9/Knh1-like N-terminal" evidence="2">
    <location>
        <begin position="29"/>
        <end position="122"/>
    </location>
</feature>
<protein>
    <recommendedName>
        <fullName evidence="2">Yeast cell wall synthesis Kre9/Knh1-like N-terminal domain-containing protein</fullName>
    </recommendedName>
</protein>
<dbReference type="Pfam" id="PF10342">
    <property type="entry name" value="Kre9_KNH"/>
    <property type="match status" value="1"/>
</dbReference>
<reference evidence="3" key="1">
    <citation type="journal article" date="2021" name="Nat. Commun.">
        <title>Genetic determinants of endophytism in the Arabidopsis root mycobiome.</title>
        <authorList>
            <person name="Mesny F."/>
            <person name="Miyauchi S."/>
            <person name="Thiergart T."/>
            <person name="Pickel B."/>
            <person name="Atanasova L."/>
            <person name="Karlsson M."/>
            <person name="Huettel B."/>
            <person name="Barry K.W."/>
            <person name="Haridas S."/>
            <person name="Chen C."/>
            <person name="Bauer D."/>
            <person name="Andreopoulos W."/>
            <person name="Pangilinan J."/>
            <person name="LaButti K."/>
            <person name="Riley R."/>
            <person name="Lipzen A."/>
            <person name="Clum A."/>
            <person name="Drula E."/>
            <person name="Henrissat B."/>
            <person name="Kohler A."/>
            <person name="Grigoriev I.V."/>
            <person name="Martin F.M."/>
            <person name="Hacquard S."/>
        </authorList>
    </citation>
    <scope>NUCLEOTIDE SEQUENCE</scope>
    <source>
        <strain evidence="3">MPI-SDFR-AT-0068</strain>
    </source>
</reference>
<dbReference type="EMBL" id="JAGPXF010000005">
    <property type="protein sequence ID" value="KAH7241290.1"/>
    <property type="molecule type" value="Genomic_DNA"/>
</dbReference>
<evidence type="ECO:0000313" key="3">
    <source>
        <dbReference type="EMBL" id="KAH7241290.1"/>
    </source>
</evidence>
<comment type="caution">
    <text evidence="3">The sequence shown here is derived from an EMBL/GenBank/DDBJ whole genome shotgun (WGS) entry which is preliminary data.</text>
</comment>
<dbReference type="Proteomes" id="UP000813427">
    <property type="component" value="Unassembled WGS sequence"/>
</dbReference>
<sequence length="211" mass="22992">MRSWTFFGALLTPNAQALPPKASFNLVYKPESCSIIAAGHRYRIAWDTQAQYVGDKITISLSGGARQDTQIPIQDIANGVSNDADFYEWAVDASLGGEFVYSLVIKPESRPGMFQYSNTFSISAMFEREVAEETSTCMIFVSGGYGTAPLTQAESRRASHLLLKLLSRYLALPDFGNTSTGSLGIAHRFVGFIATGLDLSGKRRLEDIAAT</sequence>
<name>A0A8K0W9Y8_9HYPO</name>
<evidence type="ECO:0000256" key="1">
    <source>
        <dbReference type="ARBA" id="ARBA00022729"/>
    </source>
</evidence>
<dbReference type="InterPro" id="IPR018466">
    <property type="entry name" value="Kre9/Knh1-like_N"/>
</dbReference>
<dbReference type="OrthoDB" id="2260257at2759"/>
<gene>
    <name evidence="3" type="ORF">BKA59DRAFT_455887</name>
</gene>